<keyword evidence="3" id="KW-1185">Reference proteome</keyword>
<organism evidence="2 3">
    <name type="scientific">Monascus purpureus</name>
    <name type="common">Red mold</name>
    <name type="synonym">Monascus anka</name>
    <dbReference type="NCBI Taxonomy" id="5098"/>
    <lineage>
        <taxon>Eukaryota</taxon>
        <taxon>Fungi</taxon>
        <taxon>Dikarya</taxon>
        <taxon>Ascomycota</taxon>
        <taxon>Pezizomycotina</taxon>
        <taxon>Eurotiomycetes</taxon>
        <taxon>Eurotiomycetidae</taxon>
        <taxon>Eurotiales</taxon>
        <taxon>Aspergillaceae</taxon>
        <taxon>Monascus</taxon>
    </lineage>
</organism>
<evidence type="ECO:0000313" key="2">
    <source>
        <dbReference type="EMBL" id="TQB68216.1"/>
    </source>
</evidence>
<comment type="caution">
    <text evidence="2">The sequence shown here is derived from an EMBL/GenBank/DDBJ whole genome shotgun (WGS) entry which is preliminary data.</text>
</comment>
<dbReference type="STRING" id="5098.A0A507QI81"/>
<dbReference type="InterPro" id="IPR006771">
    <property type="entry name" value="CetA-like"/>
</dbReference>
<sequence length="176" mass="18284">MMFKSFGLAAAFAATLSSAFPAIVPRNASGSDITGGVQIVNNLNVPVYAWSVADTVGSMQTLAANGGSYSENWRVNSNGGGVSIKLATTPSQDDVLQFEYTEAGSTIFWDLSCINMGTNSEFTKFGFAVTANNPQCPSAVCKAGDTACADAYLQPDDNEATHGCPINTGFTLAIGQ</sequence>
<proteinExistence type="predicted"/>
<gene>
    <name evidence="2" type="ORF">MPDQ_003776</name>
</gene>
<dbReference type="OrthoDB" id="5144514at2759"/>
<protein>
    <submittedName>
        <fullName evidence="2">Uncharacterized protein</fullName>
    </submittedName>
</protein>
<dbReference type="Pfam" id="PF04681">
    <property type="entry name" value="Bys1"/>
    <property type="match status" value="1"/>
</dbReference>
<reference evidence="2 3" key="1">
    <citation type="submission" date="2019-06" db="EMBL/GenBank/DDBJ databases">
        <title>Wine fermentation using esterase from Monascus purpureus.</title>
        <authorList>
            <person name="Geng C."/>
            <person name="Zhang Y."/>
        </authorList>
    </citation>
    <scope>NUCLEOTIDE SEQUENCE [LARGE SCALE GENOMIC DNA]</scope>
    <source>
        <strain evidence="2">HQ1</strain>
    </source>
</reference>
<dbReference type="PANTHER" id="PTHR36195">
    <property type="entry name" value="DOMAIN PROTEIN, PUTATIVE (AFU_ORTHOLOGUE AFUA_5G01990)-RELATED-RELATED"/>
    <property type="match status" value="1"/>
</dbReference>
<evidence type="ECO:0000313" key="3">
    <source>
        <dbReference type="Proteomes" id="UP000319663"/>
    </source>
</evidence>
<dbReference type="EMBL" id="VIFY01000238">
    <property type="protein sequence ID" value="TQB68216.1"/>
    <property type="molecule type" value="Genomic_DNA"/>
</dbReference>
<dbReference type="Proteomes" id="UP000319663">
    <property type="component" value="Unassembled WGS sequence"/>
</dbReference>
<feature type="chain" id="PRO_5021411104" evidence="1">
    <location>
        <begin position="20"/>
        <end position="176"/>
    </location>
</feature>
<dbReference type="PANTHER" id="PTHR36195:SF7">
    <property type="entry name" value="SECRETED THAUMATIN-LIKE PROTEIN CETA"/>
    <property type="match status" value="1"/>
</dbReference>
<keyword evidence="1" id="KW-0732">Signal</keyword>
<evidence type="ECO:0000256" key="1">
    <source>
        <dbReference type="SAM" id="SignalP"/>
    </source>
</evidence>
<feature type="signal peptide" evidence="1">
    <location>
        <begin position="1"/>
        <end position="19"/>
    </location>
</feature>
<dbReference type="AlphaFoldDB" id="A0A507QI81"/>
<accession>A0A507QI81</accession>
<name>A0A507QI81_MONPU</name>